<dbReference type="EMBL" id="GG697361">
    <property type="protein sequence ID" value="EFQ32320.1"/>
    <property type="molecule type" value="Genomic_DNA"/>
</dbReference>
<feature type="compositionally biased region" description="Low complexity" evidence="1">
    <location>
        <begin position="288"/>
        <end position="331"/>
    </location>
</feature>
<evidence type="ECO:0000256" key="1">
    <source>
        <dbReference type="SAM" id="MobiDB-lite"/>
    </source>
</evidence>
<feature type="compositionally biased region" description="Basic and acidic residues" evidence="1">
    <location>
        <begin position="396"/>
        <end position="410"/>
    </location>
</feature>
<organism evidence="3">
    <name type="scientific">Colletotrichum graminicola (strain M1.001 / M2 / FGSC 10212)</name>
    <name type="common">Maize anthracnose fungus</name>
    <name type="synonym">Glomerella graminicola</name>
    <dbReference type="NCBI Taxonomy" id="645133"/>
    <lineage>
        <taxon>Eukaryota</taxon>
        <taxon>Fungi</taxon>
        <taxon>Dikarya</taxon>
        <taxon>Ascomycota</taxon>
        <taxon>Pezizomycotina</taxon>
        <taxon>Sordariomycetes</taxon>
        <taxon>Hypocreomycetidae</taxon>
        <taxon>Glomerellales</taxon>
        <taxon>Glomerellaceae</taxon>
        <taxon>Colletotrichum</taxon>
        <taxon>Colletotrichum graminicola species complex</taxon>
    </lineage>
</organism>
<reference evidence="3" key="1">
    <citation type="journal article" date="2012" name="Nat. Genet.">
        <title>Lifestyle transitions in plant pathogenic Colletotrichum fungi deciphered by genome and transcriptome analyses.</title>
        <authorList>
            <person name="O'Connell R.J."/>
            <person name="Thon M.R."/>
            <person name="Hacquard S."/>
            <person name="Amyotte S.G."/>
            <person name="Kleemann J."/>
            <person name="Torres M.F."/>
            <person name="Damm U."/>
            <person name="Buiate E.A."/>
            <person name="Epstein L."/>
            <person name="Alkan N."/>
            <person name="Altmueller J."/>
            <person name="Alvarado-Balderrama L."/>
            <person name="Bauser C.A."/>
            <person name="Becker C."/>
            <person name="Birren B.W."/>
            <person name="Chen Z."/>
            <person name="Choi J."/>
            <person name="Crouch J.A."/>
            <person name="Duvick J.P."/>
            <person name="Farman M.A."/>
            <person name="Gan P."/>
            <person name="Heiman D."/>
            <person name="Henrissat B."/>
            <person name="Howard R.J."/>
            <person name="Kabbage M."/>
            <person name="Koch C."/>
            <person name="Kracher B."/>
            <person name="Kubo Y."/>
            <person name="Law A.D."/>
            <person name="Lebrun M.-H."/>
            <person name="Lee Y.-H."/>
            <person name="Miyara I."/>
            <person name="Moore N."/>
            <person name="Neumann U."/>
            <person name="Nordstroem K."/>
            <person name="Panaccione D.G."/>
            <person name="Panstruga R."/>
            <person name="Place M."/>
            <person name="Proctor R.H."/>
            <person name="Prusky D."/>
            <person name="Rech G."/>
            <person name="Reinhardt R."/>
            <person name="Rollins J.A."/>
            <person name="Rounsley S."/>
            <person name="Schardl C.L."/>
            <person name="Schwartz D.C."/>
            <person name="Shenoy N."/>
            <person name="Shirasu K."/>
            <person name="Sikhakolli U.R."/>
            <person name="Stueber K."/>
            <person name="Sukno S.A."/>
            <person name="Sweigard J.A."/>
            <person name="Takano Y."/>
            <person name="Takahara H."/>
            <person name="Trail F."/>
            <person name="van der Does H.C."/>
            <person name="Voll L.M."/>
            <person name="Will I."/>
            <person name="Young S."/>
            <person name="Zeng Q."/>
            <person name="Zhang J."/>
            <person name="Zhou S."/>
            <person name="Dickman M.B."/>
            <person name="Schulze-Lefert P."/>
            <person name="Ver Loren van Themaat E."/>
            <person name="Ma L.-J."/>
            <person name="Vaillancourt L.J."/>
        </authorList>
    </citation>
    <scope>NUCLEOTIDE SEQUENCE [LARGE SCALE GENOMIC DNA]</scope>
    <source>
        <strain evidence="3">M1.001 / M2 / FGSC 10212</strain>
    </source>
</reference>
<dbReference type="RefSeq" id="XP_008096340.1">
    <property type="nucleotide sequence ID" value="XM_008098149.1"/>
</dbReference>
<dbReference type="VEuPathDB" id="FungiDB:GLRG_07464"/>
<feature type="compositionally biased region" description="Basic residues" evidence="1">
    <location>
        <begin position="45"/>
        <end position="54"/>
    </location>
</feature>
<name>E3QN82_COLGM</name>
<feature type="region of interest" description="Disordered" evidence="1">
    <location>
        <begin position="160"/>
        <end position="184"/>
    </location>
</feature>
<dbReference type="HOGENOM" id="CLU_031733_0_0_1"/>
<dbReference type="OrthoDB" id="3946700at2759"/>
<protein>
    <submittedName>
        <fullName evidence="2">Uncharacterized protein</fullName>
    </submittedName>
</protein>
<gene>
    <name evidence="2" type="ORF">GLRG_07464</name>
</gene>
<feature type="compositionally biased region" description="Polar residues" evidence="1">
    <location>
        <begin position="260"/>
        <end position="269"/>
    </location>
</feature>
<accession>E3QN82</accession>
<proteinExistence type="predicted"/>
<dbReference type="eggNOG" id="ENOG502SQAM">
    <property type="taxonomic scope" value="Eukaryota"/>
</dbReference>
<feature type="region of interest" description="Disordered" evidence="1">
    <location>
        <begin position="455"/>
        <end position="490"/>
    </location>
</feature>
<feature type="region of interest" description="Disordered" evidence="1">
    <location>
        <begin position="391"/>
        <end position="421"/>
    </location>
</feature>
<feature type="region of interest" description="Disordered" evidence="1">
    <location>
        <begin position="33"/>
        <end position="126"/>
    </location>
</feature>
<keyword evidence="3" id="KW-1185">Reference proteome</keyword>
<feature type="compositionally biased region" description="Polar residues" evidence="1">
    <location>
        <begin position="477"/>
        <end position="486"/>
    </location>
</feature>
<dbReference type="Proteomes" id="UP000008782">
    <property type="component" value="Unassembled WGS sequence"/>
</dbReference>
<dbReference type="GeneID" id="24412829"/>
<evidence type="ECO:0000313" key="3">
    <source>
        <dbReference type="Proteomes" id="UP000008782"/>
    </source>
</evidence>
<evidence type="ECO:0000313" key="2">
    <source>
        <dbReference type="EMBL" id="EFQ32320.1"/>
    </source>
</evidence>
<feature type="region of interest" description="Disordered" evidence="1">
    <location>
        <begin position="217"/>
        <end position="358"/>
    </location>
</feature>
<dbReference type="AlphaFoldDB" id="E3QN82"/>
<sequence length="522" mass="57647">MSAASLRLTLAPPANSHSPICSLFVAPVESDIPPQIGDKSDSARHARSSIRRARRNLDSRPFRRRAALLRDNFPTPGPEPVPRARYPWIESGHLPPPEAYHAAPPRTMPPAEPDRGAPTPESTELRDALREMRSRAGERGPEASQARLISLLGERWALEHSPQPSRTNATPAVGEEQPSWQEPERPQVDGIALYPYIPSGRRLRRAQIDRMSMPAPPVAARFDRSPEHSVSARFSGGRPRVEARTLPPTLHQRIRRIRPSGQSNESSLTDGLGDRDRSISPDEDGVWDTLLTTLTPDPQPPSAGSSFASASASASASTSQSQSAAASSRTSLTGPEMAEEALEQPCESGLDNSDDEGREDLRMARGWPDHWTMNYPSRHRRFVADLDANDPSRLSYMRDDSSHRRADRAPAARNAQDDEEMRTRRRLELLRHYRIATRDPTPLPELLGHIVRDSSEEAGGTGGQGDTNGDDDDDTPSSHNHTSNDNALHGMQMIVRNLARREDIPDEWWAGAGLSRTLPEES</sequence>